<dbReference type="EMBL" id="CP054547">
    <property type="protein sequence ID" value="QSL67048.1"/>
    <property type="molecule type" value="Genomic_DNA"/>
</dbReference>
<protein>
    <submittedName>
        <fullName evidence="2">Uncharacterized protein</fullName>
    </submittedName>
</protein>
<dbReference type="PANTHER" id="PTHR11679">
    <property type="entry name" value="VESICLE PROTEIN SORTING-ASSOCIATED"/>
    <property type="match status" value="1"/>
</dbReference>
<organism evidence="2 3">
    <name type="scientific">Pneumocystis wakefieldiae</name>
    <dbReference type="NCBI Taxonomy" id="38082"/>
    <lineage>
        <taxon>Eukaryota</taxon>
        <taxon>Fungi</taxon>
        <taxon>Dikarya</taxon>
        <taxon>Ascomycota</taxon>
        <taxon>Taphrinomycotina</taxon>
        <taxon>Pneumocystomycetes</taxon>
        <taxon>Pneumocystaceae</taxon>
        <taxon>Pneumocystis</taxon>
    </lineage>
</organism>
<sequence>MSRPFSCGKSLYDAQMRSLIKVLNLNSGERGEECSHCDESGSLTDEIVWKILIFDKFGQDVISTVLKVNDLRDHGITLFMQLMSERQPISGVPAIYFVEPTSENIQKISRDLSSNLYDTIYVNFLSSIPRSLLEDFASITSLQNTTEMVSQVYDQYLNFVVLDRDLFSLCLPNTYYTFNHHSVSESAIEEIVDKISTGILSVLVTLGVVPIIRCPSNNASQMISQKLSRRLRDYILNTKNDAVFNSSSSSSSCYRRPVLIILDRTIDLIPMLSHSWTYQSLINDVFEMKLNRISVDVIESDKKTIKKNYDIYPRDFFWEKNSNTPFPQVAENIDLELTRYKNDASEISKKTGLDVQDFDNSTKSENLKIAMTALPELTSRKQILDMHMNIATALLKAIKERQLDNCYEIEESITRQTKSSILEIINDPQKKAEDKLRIFIIYYLSVENISKVDMFEYEDALKKANCDLKPLSYIKKVKEITKMTTMISPPTQNSDTFSHTSDNLFRGLNSLSSILTEKFKDGVITGGLENLISGVRNFLPSYKDFTITKIVESLMEPTSSNISRTEDYLYFDPQNHQVQQNPIRRQQFNEAIVFMVGGGNYLEYGNLLDWAARCPGTKKRIIYGSSELLSPSAFLNELSRLFS</sequence>
<dbReference type="OrthoDB" id="10251230at2759"/>
<dbReference type="AlphaFoldDB" id="A0A899G6Z4"/>
<dbReference type="SUPFAM" id="SSF56815">
    <property type="entry name" value="Sec1/munc18-like (SM) proteins"/>
    <property type="match status" value="1"/>
</dbReference>
<dbReference type="GO" id="GO:0016192">
    <property type="term" value="P:vesicle-mediated transport"/>
    <property type="evidence" value="ECO:0007669"/>
    <property type="project" value="InterPro"/>
</dbReference>
<dbReference type="PIRSF" id="PIRSF005715">
    <property type="entry name" value="VPS45_Sec1"/>
    <property type="match status" value="1"/>
</dbReference>
<dbReference type="Gene3D" id="1.25.40.60">
    <property type="match status" value="1"/>
</dbReference>
<dbReference type="InterPro" id="IPR043154">
    <property type="entry name" value="Sec-1-like_dom1"/>
</dbReference>
<keyword evidence="3" id="KW-1185">Reference proteome</keyword>
<dbReference type="Gene3D" id="3.40.50.1910">
    <property type="match status" value="1"/>
</dbReference>
<evidence type="ECO:0000313" key="2">
    <source>
        <dbReference type="EMBL" id="QSL67048.1"/>
    </source>
</evidence>
<dbReference type="InterPro" id="IPR027482">
    <property type="entry name" value="Sec1-like_dom2"/>
</dbReference>
<gene>
    <name evidence="2" type="ORF">MERGE_001435</name>
</gene>
<dbReference type="Gene3D" id="3.90.830.10">
    <property type="entry name" value="Syntaxin Binding Protein 1, Chain A, domain 2"/>
    <property type="match status" value="1"/>
</dbReference>
<name>A0A899G6Z4_9ASCO</name>
<dbReference type="InterPro" id="IPR001619">
    <property type="entry name" value="Sec1-like"/>
</dbReference>
<proteinExistence type="inferred from homology"/>
<dbReference type="Proteomes" id="UP000663699">
    <property type="component" value="Chromosome 16"/>
</dbReference>
<evidence type="ECO:0000313" key="3">
    <source>
        <dbReference type="Proteomes" id="UP000663699"/>
    </source>
</evidence>
<evidence type="ECO:0000256" key="1">
    <source>
        <dbReference type="ARBA" id="ARBA00009884"/>
    </source>
</evidence>
<accession>A0A899G6Z4</accession>
<dbReference type="Gene3D" id="3.40.50.2060">
    <property type="match status" value="1"/>
</dbReference>
<reference evidence="2" key="1">
    <citation type="submission" date="2020-06" db="EMBL/GenBank/DDBJ databases">
        <title>Genomes of multiple members of Pneumocystis genus reveal paths to human pathogen Pneumocystis jirovecii.</title>
        <authorList>
            <person name="Cisse O.H."/>
            <person name="Ma L."/>
            <person name="Dekker J."/>
            <person name="Khil P."/>
            <person name="Jo J."/>
            <person name="Brenchley J."/>
            <person name="Blair R."/>
            <person name="Pahar B."/>
            <person name="Chabe M."/>
            <person name="Van Rompay K.A."/>
            <person name="Keesler R."/>
            <person name="Sukura A."/>
            <person name="Hirsch V."/>
            <person name="Kutty G."/>
            <person name="Liu Y."/>
            <person name="Peng L."/>
            <person name="Chen J."/>
            <person name="Song J."/>
            <person name="Weissenbacher-Lang C."/>
            <person name="Xu J."/>
            <person name="Upham N.S."/>
            <person name="Stajich J.E."/>
            <person name="Cuomo C.A."/>
            <person name="Cushion M.T."/>
            <person name="Kovacs J.A."/>
        </authorList>
    </citation>
    <scope>NUCLEOTIDE SEQUENCE</scope>
    <source>
        <strain evidence="2">2A</strain>
    </source>
</reference>
<dbReference type="Pfam" id="PF00995">
    <property type="entry name" value="Sec1"/>
    <property type="match status" value="1"/>
</dbReference>
<dbReference type="InterPro" id="IPR043127">
    <property type="entry name" value="Sec-1-like_dom3a"/>
</dbReference>
<dbReference type="InterPro" id="IPR036045">
    <property type="entry name" value="Sec1-like_sf"/>
</dbReference>
<comment type="similarity">
    <text evidence="1">Belongs to the STXBP/unc-18/SEC1 family.</text>
</comment>